<evidence type="ECO:0000313" key="1">
    <source>
        <dbReference type="EMBL" id="CAG5085670.1"/>
    </source>
</evidence>
<organism evidence="1 2">
    <name type="scientific">Parvicella tangerina</name>
    <dbReference type="NCBI Taxonomy" id="2829795"/>
    <lineage>
        <taxon>Bacteria</taxon>
        <taxon>Pseudomonadati</taxon>
        <taxon>Bacteroidota</taxon>
        <taxon>Flavobacteriia</taxon>
        <taxon>Flavobacteriales</taxon>
        <taxon>Parvicellaceae</taxon>
        <taxon>Parvicella</taxon>
    </lineage>
</organism>
<accession>A0A916JP46</accession>
<keyword evidence="2" id="KW-1185">Reference proteome</keyword>
<reference evidence="1" key="1">
    <citation type="submission" date="2021-04" db="EMBL/GenBank/DDBJ databases">
        <authorList>
            <person name="Rodrigo-Torres L."/>
            <person name="Arahal R. D."/>
            <person name="Lucena T."/>
        </authorList>
    </citation>
    <scope>NUCLEOTIDE SEQUENCE</scope>
    <source>
        <strain evidence="1">AS29M-1</strain>
    </source>
</reference>
<sequence>MRRLVLILGLFIGALGIQAQESQLNFYLGPSFGTYQGGVFNVDYEIPILDDNLTIGPSLGLGMGRYGYLTETGVIYHNYMIFNPGVVGHYYFDWLIPDMDERFDVFAKAKAGIRYAGGNYVYSGLRIDLNLQAGGRWHFSSKGSLYLAIGYAWAPMNLGVSVRL</sequence>
<protein>
    <submittedName>
        <fullName evidence="1">Uncharacterized protein</fullName>
    </submittedName>
</protein>
<name>A0A916JP46_9FLAO</name>
<evidence type="ECO:0000313" key="2">
    <source>
        <dbReference type="Proteomes" id="UP000683507"/>
    </source>
</evidence>
<dbReference type="KEGG" id="ptan:CRYO30217_02833"/>
<dbReference type="AlphaFoldDB" id="A0A916JP46"/>
<proteinExistence type="predicted"/>
<gene>
    <name evidence="1" type="ORF">CRYO30217_02833</name>
</gene>
<dbReference type="EMBL" id="OU015584">
    <property type="protein sequence ID" value="CAG5085670.1"/>
    <property type="molecule type" value="Genomic_DNA"/>
</dbReference>
<dbReference type="RefSeq" id="WP_258543035.1">
    <property type="nucleotide sequence ID" value="NZ_OU015584.1"/>
</dbReference>
<dbReference type="Proteomes" id="UP000683507">
    <property type="component" value="Chromosome"/>
</dbReference>